<feature type="binding site" evidence="13">
    <location>
        <position position="29"/>
    </location>
    <ligand>
        <name>Zn(2+)</name>
        <dbReference type="ChEBI" id="CHEBI:29105"/>
    </ligand>
</feature>
<dbReference type="GO" id="GO:0008270">
    <property type="term" value="F:zinc ion binding"/>
    <property type="evidence" value="ECO:0007669"/>
    <property type="project" value="UniProtKB-UniRule"/>
</dbReference>
<feature type="binding site" evidence="13">
    <location>
        <position position="238"/>
    </location>
    <ligand>
        <name>Zn(2+)</name>
        <dbReference type="ChEBI" id="CHEBI:29105"/>
    </ligand>
</feature>
<keyword evidence="9 13" id="KW-0067">ATP-binding</keyword>
<accession>A0A075QZB7</accession>
<dbReference type="InterPro" id="IPR014729">
    <property type="entry name" value="Rossmann-like_a/b/a_fold"/>
</dbReference>
<dbReference type="InterPro" id="IPR032678">
    <property type="entry name" value="tRNA-synt_1_cat_dom"/>
</dbReference>
<comment type="subcellular location">
    <subcellularLocation>
        <location evidence="1 13">Cytoplasm</location>
    </subcellularLocation>
</comment>
<evidence type="ECO:0000259" key="15">
    <source>
        <dbReference type="SMART" id="SM00840"/>
    </source>
</evidence>
<dbReference type="Gene3D" id="1.20.120.1910">
    <property type="entry name" value="Cysteine-tRNA ligase, C-terminal anti-codon recognition domain"/>
    <property type="match status" value="1"/>
</dbReference>
<dbReference type="InterPro" id="IPR015803">
    <property type="entry name" value="Cys-tRNA-ligase"/>
</dbReference>
<dbReference type="FunFam" id="3.40.50.620:FF:000009">
    <property type="entry name" value="Cysteine--tRNA ligase"/>
    <property type="match status" value="1"/>
</dbReference>
<evidence type="ECO:0000256" key="3">
    <source>
        <dbReference type="ARBA" id="ARBA00011245"/>
    </source>
</evidence>
<dbReference type="Pfam" id="PF01406">
    <property type="entry name" value="tRNA-synt_1e"/>
    <property type="match status" value="1"/>
</dbReference>
<evidence type="ECO:0000256" key="4">
    <source>
        <dbReference type="ARBA" id="ARBA00022490"/>
    </source>
</evidence>
<sequence length="468" mass="53756">MSIRLYNTMSREKETFVPLEEGKVKMYVCGPTVYNYIHIGNARPAIVFDTLRRYLAYKGYEVTFVQNITDVDDKLIRKANEEQTTVAELADRYTVAYNQDLQGVNVLPPDIQPRVMNTIPEIISFIEGLIEKGFAYESEGDVYFRTNRFNEYGKLSHQPLDDLQAGARIEVNEKKENPLDFALWKAAKPQEISWESPWGAGRPGWHIECSAMALRFLGESIDIHAGGTDLTFPHHENEIAQSECFTGKPFARYWMHNAMLNIDNEKMSKSLGNFLLARDLIAKYTGQLIRFFMLSGHYRSPINFSDEMLEQAANGLDRIKNAYVNLGHRLNTAREEEPNGLAQEQAQLIESLRKRFEEEMDDDLNTANGITVLFDIAKEANLYTRHDNVGATEIKAYRQLLEELSSVLGLILQEEATLLDEEIELLIAERTEARKARNFARSDEIRDQLQEMGIILEDTPQGIRWRRK</sequence>
<dbReference type="Proteomes" id="UP000005850">
    <property type="component" value="Chromosome"/>
</dbReference>
<dbReference type="PRINTS" id="PR00983">
    <property type="entry name" value="TRNASYNTHCYS"/>
</dbReference>
<comment type="catalytic activity">
    <reaction evidence="12 13">
        <text>tRNA(Cys) + L-cysteine + ATP = L-cysteinyl-tRNA(Cys) + AMP + diphosphate</text>
        <dbReference type="Rhea" id="RHEA:17773"/>
        <dbReference type="Rhea" id="RHEA-COMP:9661"/>
        <dbReference type="Rhea" id="RHEA-COMP:9679"/>
        <dbReference type="ChEBI" id="CHEBI:30616"/>
        <dbReference type="ChEBI" id="CHEBI:33019"/>
        <dbReference type="ChEBI" id="CHEBI:35235"/>
        <dbReference type="ChEBI" id="CHEBI:78442"/>
        <dbReference type="ChEBI" id="CHEBI:78517"/>
        <dbReference type="ChEBI" id="CHEBI:456215"/>
        <dbReference type="EC" id="6.1.1.16"/>
    </reaction>
</comment>
<evidence type="ECO:0000256" key="1">
    <source>
        <dbReference type="ARBA" id="ARBA00004496"/>
    </source>
</evidence>
<keyword evidence="5 13" id="KW-0436">Ligase</keyword>
<feature type="binding site" evidence="13">
    <location>
        <position position="234"/>
    </location>
    <ligand>
        <name>Zn(2+)</name>
        <dbReference type="ChEBI" id="CHEBI:29105"/>
    </ligand>
</feature>
<evidence type="ECO:0000256" key="5">
    <source>
        <dbReference type="ARBA" id="ARBA00022598"/>
    </source>
</evidence>
<dbReference type="AlphaFoldDB" id="A0A075QZB7"/>
<feature type="coiled-coil region" evidence="14">
    <location>
        <begin position="316"/>
        <end position="362"/>
    </location>
</feature>
<dbReference type="NCBIfam" id="TIGR00435">
    <property type="entry name" value="cysS"/>
    <property type="match status" value="1"/>
</dbReference>
<organism evidence="16 17">
    <name type="scientific">Brevibacillus laterosporus LMG 15441</name>
    <dbReference type="NCBI Taxonomy" id="1042163"/>
    <lineage>
        <taxon>Bacteria</taxon>
        <taxon>Bacillati</taxon>
        <taxon>Bacillota</taxon>
        <taxon>Bacilli</taxon>
        <taxon>Bacillales</taxon>
        <taxon>Paenibacillaceae</taxon>
        <taxon>Brevibacillus</taxon>
    </lineage>
</organism>
<dbReference type="Pfam" id="PF23493">
    <property type="entry name" value="CysS_C"/>
    <property type="match status" value="1"/>
</dbReference>
<dbReference type="Pfam" id="PF09190">
    <property type="entry name" value="DALR_2"/>
    <property type="match status" value="1"/>
</dbReference>
<evidence type="ECO:0000256" key="10">
    <source>
        <dbReference type="ARBA" id="ARBA00022917"/>
    </source>
</evidence>
<keyword evidence="4 13" id="KW-0963">Cytoplasm</keyword>
<dbReference type="RefSeq" id="WP_003333820.1">
    <property type="nucleotide sequence ID" value="NZ_CP007806.1"/>
</dbReference>
<keyword evidence="6 13" id="KW-0479">Metal-binding</keyword>
<evidence type="ECO:0000256" key="2">
    <source>
        <dbReference type="ARBA" id="ARBA00005594"/>
    </source>
</evidence>
<name>A0A075QZB7_BRELA</name>
<evidence type="ECO:0000256" key="14">
    <source>
        <dbReference type="SAM" id="Coils"/>
    </source>
</evidence>
<dbReference type="STRING" id="1042163.BRLA_c001560"/>
<keyword evidence="11 13" id="KW-0030">Aminoacyl-tRNA synthetase</keyword>
<evidence type="ECO:0000313" key="17">
    <source>
        <dbReference type="Proteomes" id="UP000005850"/>
    </source>
</evidence>
<dbReference type="GO" id="GO:0004817">
    <property type="term" value="F:cysteine-tRNA ligase activity"/>
    <property type="evidence" value="ECO:0007669"/>
    <property type="project" value="UniProtKB-UniRule"/>
</dbReference>
<evidence type="ECO:0000256" key="12">
    <source>
        <dbReference type="ARBA" id="ARBA00047398"/>
    </source>
</evidence>
<dbReference type="EC" id="6.1.1.16" evidence="13"/>
<evidence type="ECO:0000256" key="9">
    <source>
        <dbReference type="ARBA" id="ARBA00022840"/>
    </source>
</evidence>
<keyword evidence="17" id="KW-1185">Reference proteome</keyword>
<evidence type="ECO:0000256" key="7">
    <source>
        <dbReference type="ARBA" id="ARBA00022741"/>
    </source>
</evidence>
<dbReference type="SUPFAM" id="SSF47323">
    <property type="entry name" value="Anticodon-binding domain of a subclass of class I aminoacyl-tRNA synthetases"/>
    <property type="match status" value="1"/>
</dbReference>
<feature type="binding site" evidence="13">
    <location>
        <position position="269"/>
    </location>
    <ligand>
        <name>ATP</name>
        <dbReference type="ChEBI" id="CHEBI:30616"/>
    </ligand>
</feature>
<dbReference type="GO" id="GO:0005829">
    <property type="term" value="C:cytosol"/>
    <property type="evidence" value="ECO:0007669"/>
    <property type="project" value="TreeGrafter"/>
</dbReference>
<evidence type="ECO:0000256" key="11">
    <source>
        <dbReference type="ARBA" id="ARBA00023146"/>
    </source>
</evidence>
<dbReference type="CDD" id="cd00672">
    <property type="entry name" value="CysRS_core"/>
    <property type="match status" value="1"/>
</dbReference>
<keyword evidence="8 13" id="KW-0862">Zinc</keyword>
<dbReference type="SUPFAM" id="SSF52374">
    <property type="entry name" value="Nucleotidylyl transferase"/>
    <property type="match status" value="1"/>
</dbReference>
<feature type="binding site" evidence="13">
    <location>
        <position position="209"/>
    </location>
    <ligand>
        <name>Zn(2+)</name>
        <dbReference type="ChEBI" id="CHEBI:29105"/>
    </ligand>
</feature>
<dbReference type="KEGG" id="blr:BRLA_c001560"/>
<comment type="subunit">
    <text evidence="3 13">Monomer.</text>
</comment>
<evidence type="ECO:0000256" key="6">
    <source>
        <dbReference type="ARBA" id="ARBA00022723"/>
    </source>
</evidence>
<dbReference type="HOGENOM" id="CLU_013528_0_1_9"/>
<dbReference type="InterPro" id="IPR056411">
    <property type="entry name" value="CysS_C"/>
</dbReference>
<evidence type="ECO:0000256" key="8">
    <source>
        <dbReference type="ARBA" id="ARBA00022833"/>
    </source>
</evidence>
<feature type="short sequence motif" description="'KMSKS' region" evidence="13">
    <location>
        <begin position="266"/>
        <end position="270"/>
    </location>
</feature>
<dbReference type="EMBL" id="CP007806">
    <property type="protein sequence ID" value="AIG24566.1"/>
    <property type="molecule type" value="Genomic_DNA"/>
</dbReference>
<dbReference type="GO" id="GO:0006423">
    <property type="term" value="P:cysteinyl-tRNA aminoacylation"/>
    <property type="evidence" value="ECO:0007669"/>
    <property type="project" value="UniProtKB-UniRule"/>
</dbReference>
<dbReference type="InterPro" id="IPR009080">
    <property type="entry name" value="tRNAsynth_Ia_anticodon-bd"/>
</dbReference>
<evidence type="ECO:0000313" key="16">
    <source>
        <dbReference type="EMBL" id="AIG24566.1"/>
    </source>
</evidence>
<dbReference type="HAMAP" id="MF_00041">
    <property type="entry name" value="Cys_tRNA_synth"/>
    <property type="match status" value="1"/>
</dbReference>
<feature type="domain" description="Cysteinyl-tRNA synthetase class Ia DALR" evidence="15">
    <location>
        <begin position="355"/>
        <end position="419"/>
    </location>
</feature>
<proteinExistence type="inferred from homology"/>
<dbReference type="InterPro" id="IPR024909">
    <property type="entry name" value="Cys-tRNA/MSH_ligase"/>
</dbReference>
<keyword evidence="10 13" id="KW-0648">Protein biosynthesis</keyword>
<dbReference type="eggNOG" id="COG0215">
    <property type="taxonomic scope" value="Bacteria"/>
</dbReference>
<dbReference type="SMART" id="SM00840">
    <property type="entry name" value="DALR_2"/>
    <property type="match status" value="1"/>
</dbReference>
<gene>
    <name evidence="13" type="primary">cysS</name>
    <name evidence="16" type="ORF">BRLA_c001560</name>
</gene>
<keyword evidence="14" id="KW-0175">Coiled coil</keyword>
<dbReference type="PANTHER" id="PTHR10890">
    <property type="entry name" value="CYSTEINYL-TRNA SYNTHETASE"/>
    <property type="match status" value="1"/>
</dbReference>
<dbReference type="InterPro" id="IPR015273">
    <property type="entry name" value="Cys-tRNA-synt_Ia_DALR"/>
</dbReference>
<reference evidence="16 17" key="1">
    <citation type="journal article" date="2011" name="J. Bacteriol.">
        <title>Genome sequence of Brevibacillus laterosporus LMG 15441, a pathogen of invertebrates.</title>
        <authorList>
            <person name="Djukic M."/>
            <person name="Poehlein A."/>
            <person name="Thurmer A."/>
            <person name="Daniel R."/>
        </authorList>
    </citation>
    <scope>NUCLEOTIDE SEQUENCE [LARGE SCALE GENOMIC DNA]</scope>
    <source>
        <strain evidence="16 17">LMG 15441</strain>
    </source>
</reference>
<dbReference type="GO" id="GO:0005524">
    <property type="term" value="F:ATP binding"/>
    <property type="evidence" value="ECO:0007669"/>
    <property type="project" value="UniProtKB-UniRule"/>
</dbReference>
<comment type="similarity">
    <text evidence="2 13">Belongs to the class-I aminoacyl-tRNA synthetase family.</text>
</comment>
<dbReference type="Gene3D" id="3.40.50.620">
    <property type="entry name" value="HUPs"/>
    <property type="match status" value="1"/>
</dbReference>
<protein>
    <recommendedName>
        <fullName evidence="13">Cysteine--tRNA ligase</fullName>
        <ecNumber evidence="13">6.1.1.16</ecNumber>
    </recommendedName>
    <alternativeName>
        <fullName evidence="13">Cysteinyl-tRNA synthetase</fullName>
        <shortName evidence="13">CysRS</shortName>
    </alternativeName>
</protein>
<feature type="short sequence motif" description="'HIGH' region" evidence="13">
    <location>
        <begin position="31"/>
        <end position="41"/>
    </location>
</feature>
<dbReference type="PANTHER" id="PTHR10890:SF3">
    <property type="entry name" value="CYSTEINE--TRNA LIGASE, CYTOPLASMIC"/>
    <property type="match status" value="1"/>
</dbReference>
<evidence type="ECO:0000256" key="13">
    <source>
        <dbReference type="HAMAP-Rule" id="MF_00041"/>
    </source>
</evidence>
<keyword evidence="7 13" id="KW-0547">Nucleotide-binding</keyword>
<comment type="cofactor">
    <cofactor evidence="13">
        <name>Zn(2+)</name>
        <dbReference type="ChEBI" id="CHEBI:29105"/>
    </cofactor>
    <text evidence="13">Binds 1 zinc ion per subunit.</text>
</comment>